<organism evidence="4 5">
    <name type="scientific">Pseudonocardia cypriaca</name>
    <dbReference type="NCBI Taxonomy" id="882449"/>
    <lineage>
        <taxon>Bacteria</taxon>
        <taxon>Bacillati</taxon>
        <taxon>Actinomycetota</taxon>
        <taxon>Actinomycetes</taxon>
        <taxon>Pseudonocardiales</taxon>
        <taxon>Pseudonocardiaceae</taxon>
        <taxon>Pseudonocardia</taxon>
    </lineage>
</organism>
<keyword evidence="1" id="KW-0677">Repeat</keyword>
<accession>A0A543G9V6</accession>
<feature type="domain" description="Nephrocystin 3-like N-terminal" evidence="3">
    <location>
        <begin position="264"/>
        <end position="396"/>
    </location>
</feature>
<dbReference type="Pfam" id="PF13365">
    <property type="entry name" value="Trypsin_2"/>
    <property type="match status" value="1"/>
</dbReference>
<dbReference type="OrthoDB" id="3261206at2"/>
<dbReference type="EMBL" id="VFPH01000001">
    <property type="protein sequence ID" value="TQM42870.1"/>
    <property type="molecule type" value="Genomic_DNA"/>
</dbReference>
<evidence type="ECO:0000313" key="4">
    <source>
        <dbReference type="EMBL" id="TQM42870.1"/>
    </source>
</evidence>
<dbReference type="InterPro" id="IPR056884">
    <property type="entry name" value="NPHP3-like_N"/>
</dbReference>
<proteinExistence type="predicted"/>
<sequence length="1335" mass="141516">MDAEPGIDPHRVAEVIARGSDGGRRGSGYRVAPGVVLTAAHVVADARDVRVRFDADTDGEWSAPADEVVADPASDLAAVLIDPPDGAPTCAFGRIGEHPDELVVQAVGFPRFKLKNYERAGSYRDSHQAVGTVAPLSNRRSGRLEVTVRPPEQDPDPATSPWEGMSGAAVWAGRRIVGVVTDHHRSDGLNRLAATRITELLDAPAGDAVRPLRDLLALPTDLPDVTGSVRRPASYLLQVRDIAPERLLGREQELRELAGFAEQYGWWEGPPWAGKTALMAWFALHPPPAVEVVTFFVGTGRAGTSDGDAFLGAVTEQLAALAALARDTPATTVDRRRGLLALLDAAARRCRDARRRLLIVVDGIDEDTGPAAREPSIASLLPRHPPAGVAVLVTSRPGRSLPVDVPADHPLHHCDRRRLAVSPHAREVEHFARRELRERLREGPLHEDLIGLITASGGGLTRDDLAELTDTSPFAVADLLSGAFGRSVATRTRRAGGAERGYVLAHRTLREAAEHELGPRLDRYRTRLHVWCEDHQRRRWPPDTPAYLLHDHPRMLAVTGDAQRLTDLATDPLRHERLLEVTGGDAAALDEITLAQLVGARGGEPDLVAAVLLAVRREELTSRNRHVPVRLPAVWAALGRGERAAALARGLTKRSKRQAALAAAALTAAEAGHLDDAQALAERVPDRDRRDSVFAGMAASAVLHDSERAERWARGCTPQRRVVALAQVATGLAAKDLQRARAIVAELVPLAQDTRSRCAVVAAAVAVGELGWAEALVGGAVRGAARTRVSAELANALSAAGEVARAEEVAAGIRRPAARLPVLAAFVRDDVARGDDVAALRHLAQLQDAARSVANPGDALSELVTLVRAVSRDHAVAGGLLAEAEHLAVHGLREDRREWALARLAVAHAAVGATARSEELLDQVGDAHRLADALTEIAQLAVRRGDARRADAVVRRVPGTSRRMLAIADLAAAFAAAGDRARAAARAAEAEGMARRSTDPNRLLIMCDRVVDGLVAIDALPAAVEVAEQVSDPSARAAALRRVAGALAAYGAIDDAVALALALDEPERRSWALVAVCEAQAAAGRRDDAVSTAQAVLAEPSDDGYTRVVALLRLSTALHAVGATGDAERLRAAATEQVVGDVTDPGRRARAIAHLSIALAAAGDVEDAAVLFRRTQAELAGIAGEHGRDRARTRVVEAFAAAGRTEWAEEIGRAIAGPAARVRALSALATATGGDRGWTLLGRAEELIDAITSPEDRWAASGQLANAAAVLVAGDGPDRSRRSRIGRLVVELLGTDGWAEAIPAVARLHWEAFDALVDWLATRNAAGTDETLGHS</sequence>
<evidence type="ECO:0000313" key="5">
    <source>
        <dbReference type="Proteomes" id="UP000319818"/>
    </source>
</evidence>
<gene>
    <name evidence="4" type="ORF">FB388_0206</name>
</gene>
<comment type="caution">
    <text evidence="4">The sequence shown here is derived from an EMBL/GenBank/DDBJ whole genome shotgun (WGS) entry which is preliminary data.</text>
</comment>
<name>A0A543G9V6_9PSEU</name>
<feature type="region of interest" description="Disordered" evidence="2">
    <location>
        <begin position="141"/>
        <end position="163"/>
    </location>
</feature>
<dbReference type="InterPro" id="IPR011990">
    <property type="entry name" value="TPR-like_helical_dom_sf"/>
</dbReference>
<protein>
    <submittedName>
        <fullName evidence="4">Trypsin-like peptidase</fullName>
    </submittedName>
</protein>
<dbReference type="Proteomes" id="UP000319818">
    <property type="component" value="Unassembled WGS sequence"/>
</dbReference>
<dbReference type="RefSeq" id="WP_142095681.1">
    <property type="nucleotide sequence ID" value="NZ_VFPH01000001.1"/>
</dbReference>
<dbReference type="Gene3D" id="1.25.40.10">
    <property type="entry name" value="Tetratricopeptide repeat domain"/>
    <property type="match status" value="2"/>
</dbReference>
<evidence type="ECO:0000256" key="1">
    <source>
        <dbReference type="ARBA" id="ARBA00022737"/>
    </source>
</evidence>
<dbReference type="Pfam" id="PF24883">
    <property type="entry name" value="NPHP3_N"/>
    <property type="match status" value="1"/>
</dbReference>
<dbReference type="SUPFAM" id="SSF50494">
    <property type="entry name" value="Trypsin-like serine proteases"/>
    <property type="match status" value="1"/>
</dbReference>
<evidence type="ECO:0000259" key="3">
    <source>
        <dbReference type="Pfam" id="PF24883"/>
    </source>
</evidence>
<reference evidence="4 5" key="1">
    <citation type="submission" date="2019-06" db="EMBL/GenBank/DDBJ databases">
        <title>Sequencing the genomes of 1000 actinobacteria strains.</title>
        <authorList>
            <person name="Klenk H.-P."/>
        </authorList>
    </citation>
    <scope>NUCLEOTIDE SEQUENCE [LARGE SCALE GENOMIC DNA]</scope>
    <source>
        <strain evidence="4 5">DSM 45511</strain>
    </source>
</reference>
<evidence type="ECO:0000256" key="2">
    <source>
        <dbReference type="SAM" id="MobiDB-lite"/>
    </source>
</evidence>
<dbReference type="Gene3D" id="2.40.10.120">
    <property type="match status" value="1"/>
</dbReference>
<keyword evidence="5" id="KW-1185">Reference proteome</keyword>
<dbReference type="InterPro" id="IPR009003">
    <property type="entry name" value="Peptidase_S1_PA"/>
</dbReference>